<dbReference type="EMBL" id="CCDI010000004">
    <property type="protein sequence ID" value="CDQ25262.1"/>
    <property type="molecule type" value="Genomic_DNA"/>
</dbReference>
<gene>
    <name evidence="3" type="ORF">BN983_03576</name>
</gene>
<proteinExistence type="predicted"/>
<dbReference type="Proteomes" id="UP000028868">
    <property type="component" value="Unassembled WGS sequence"/>
</dbReference>
<sequence length="159" mass="18480">MTNTMRRLFFSLLVLFLLNGCYSTNANEDLFDFKGSFIGDNSAVGNIVKQLPNGQHLKGFELKTKEEPYGIILNYEGIEAEEIEKKYKETAIYNATFIFALVQNAEWVTFKFEDQVYQLTKENLQHSYGADLSDYSSEDDLKKRIQKYLEDENKRSEIL</sequence>
<keyword evidence="4" id="KW-1185">Reference proteome</keyword>
<keyword evidence="1" id="KW-0732">Signal</keyword>
<reference evidence="4" key="1">
    <citation type="submission" date="2014-03" db="EMBL/GenBank/DDBJ databases">
        <authorList>
            <person name="Urmite Genomes U."/>
        </authorList>
    </citation>
    <scope>NUCLEOTIDE SEQUENCE [LARGE SCALE GENOMIC DNA]</scope>
    <source>
        <strain evidence="4">HD-03</strain>
    </source>
</reference>
<comment type="caution">
    <text evidence="3">The sequence shown here is derived from an EMBL/GenBank/DDBJ whole genome shotgun (WGS) entry which is preliminary data.</text>
</comment>
<feature type="chain" id="PRO_5001535913" description="DUF4825 domain-containing protein" evidence="1">
    <location>
        <begin position="27"/>
        <end position="159"/>
    </location>
</feature>
<reference evidence="3 4" key="2">
    <citation type="submission" date="2014-05" db="EMBL/GenBank/DDBJ databases">
        <title>Draft genome sequence of Halobacillus karajensis HK-03.</title>
        <authorList>
            <person name="Khelaifia S."/>
            <person name="Croce O."/>
            <person name="Lagier J.C."/>
            <person name="Raoult D."/>
        </authorList>
    </citation>
    <scope>NUCLEOTIDE SEQUENCE [LARGE SCALE GENOMIC DNA]</scope>
    <source>
        <strain evidence="3 4">HD-03</strain>
    </source>
</reference>
<feature type="domain" description="DUF4825" evidence="2">
    <location>
        <begin position="30"/>
        <end position="115"/>
    </location>
</feature>
<feature type="signal peptide" evidence="1">
    <location>
        <begin position="1"/>
        <end position="26"/>
    </location>
</feature>
<evidence type="ECO:0000256" key="1">
    <source>
        <dbReference type="SAM" id="SignalP"/>
    </source>
</evidence>
<evidence type="ECO:0000313" key="3">
    <source>
        <dbReference type="EMBL" id="CDQ25262.1"/>
    </source>
</evidence>
<dbReference type="InterPro" id="IPR032250">
    <property type="entry name" value="DUF4825"/>
</dbReference>
<dbReference type="AlphaFoldDB" id="A0A024PA38"/>
<evidence type="ECO:0000259" key="2">
    <source>
        <dbReference type="Pfam" id="PF16107"/>
    </source>
</evidence>
<dbReference type="Pfam" id="PF16107">
    <property type="entry name" value="DUF4825"/>
    <property type="match status" value="1"/>
</dbReference>
<evidence type="ECO:0000313" key="4">
    <source>
        <dbReference type="Proteomes" id="UP000028868"/>
    </source>
</evidence>
<organism evidence="3 4">
    <name type="scientific">Halobacillus karajensis</name>
    <dbReference type="NCBI Taxonomy" id="195088"/>
    <lineage>
        <taxon>Bacteria</taxon>
        <taxon>Bacillati</taxon>
        <taxon>Bacillota</taxon>
        <taxon>Bacilli</taxon>
        <taxon>Bacillales</taxon>
        <taxon>Bacillaceae</taxon>
        <taxon>Halobacillus</taxon>
    </lineage>
</organism>
<name>A0A024PA38_9BACI</name>
<accession>A0A024PA38</accession>
<dbReference type="RefSeq" id="WP_035510635.1">
    <property type="nucleotide sequence ID" value="NZ_CCDH010000002.1"/>
</dbReference>
<protein>
    <recommendedName>
        <fullName evidence="2">DUF4825 domain-containing protein</fullName>
    </recommendedName>
</protein>